<comment type="subcellular location">
    <subcellularLocation>
        <location evidence="1">Membrane</location>
        <topology evidence="1">Multi-pass membrane protein</topology>
    </subcellularLocation>
</comment>
<keyword evidence="4 6" id="KW-1133">Transmembrane helix</keyword>
<dbReference type="GO" id="GO:0005385">
    <property type="term" value="F:zinc ion transmembrane transporter activity"/>
    <property type="evidence" value="ECO:0007669"/>
    <property type="project" value="TreeGrafter"/>
</dbReference>
<evidence type="ECO:0000313" key="7">
    <source>
        <dbReference type="EMBL" id="KAJ8035933.1"/>
    </source>
</evidence>
<protein>
    <submittedName>
        <fullName evidence="7">Zinc transporter ZIP12</fullName>
    </submittedName>
</protein>
<keyword evidence="5 6" id="KW-0472">Membrane</keyword>
<evidence type="ECO:0000256" key="1">
    <source>
        <dbReference type="ARBA" id="ARBA00004141"/>
    </source>
</evidence>
<comment type="caution">
    <text evidence="7">The sequence shown here is derived from an EMBL/GenBank/DDBJ whole genome shotgun (WGS) entry which is preliminary data.</text>
</comment>
<accession>A0A9Q1C0C0</accession>
<dbReference type="EMBL" id="JAIZAY010000009">
    <property type="protein sequence ID" value="KAJ8035933.1"/>
    <property type="molecule type" value="Genomic_DNA"/>
</dbReference>
<feature type="transmembrane region" description="Helical" evidence="6">
    <location>
        <begin position="35"/>
        <end position="54"/>
    </location>
</feature>
<dbReference type="OrthoDB" id="200954at2759"/>
<reference evidence="7" key="1">
    <citation type="submission" date="2021-10" db="EMBL/GenBank/DDBJ databases">
        <title>Tropical sea cucumber genome reveals ecological adaptation and Cuvierian tubules defense mechanism.</title>
        <authorList>
            <person name="Chen T."/>
        </authorList>
    </citation>
    <scope>NUCLEOTIDE SEQUENCE</scope>
    <source>
        <strain evidence="7">Nanhai2018</strain>
        <tissue evidence="7">Muscle</tissue>
    </source>
</reference>
<name>A0A9Q1C0C0_HOLLE</name>
<dbReference type="InterPro" id="IPR003689">
    <property type="entry name" value="ZIP"/>
</dbReference>
<keyword evidence="3 6" id="KW-0812">Transmembrane</keyword>
<comment type="similarity">
    <text evidence="2">Belongs to the ZIP transporter (TC 2.A.5) family.</text>
</comment>
<keyword evidence="8" id="KW-1185">Reference proteome</keyword>
<dbReference type="PANTHER" id="PTHR12191">
    <property type="entry name" value="SOLUTE CARRIER FAMILY 39"/>
    <property type="match status" value="1"/>
</dbReference>
<dbReference type="Pfam" id="PF02535">
    <property type="entry name" value="Zip"/>
    <property type="match status" value="1"/>
</dbReference>
<dbReference type="GO" id="GO:0071578">
    <property type="term" value="P:zinc ion import across plasma membrane"/>
    <property type="evidence" value="ECO:0007669"/>
    <property type="project" value="TreeGrafter"/>
</dbReference>
<evidence type="ECO:0000256" key="6">
    <source>
        <dbReference type="SAM" id="Phobius"/>
    </source>
</evidence>
<evidence type="ECO:0000256" key="5">
    <source>
        <dbReference type="ARBA" id="ARBA00023136"/>
    </source>
</evidence>
<gene>
    <name evidence="7" type="ORF">HOLleu_19761</name>
</gene>
<feature type="transmembrane region" description="Helical" evidence="6">
    <location>
        <begin position="7"/>
        <end position="29"/>
    </location>
</feature>
<dbReference type="Proteomes" id="UP001152320">
    <property type="component" value="Chromosome 9"/>
</dbReference>
<evidence type="ECO:0000256" key="3">
    <source>
        <dbReference type="ARBA" id="ARBA00022692"/>
    </source>
</evidence>
<dbReference type="PANTHER" id="PTHR12191:SF30">
    <property type="entry name" value="ZINC TRANSPORTER ZIP4 N-TERMINAL DOMAIN-CONTAINING PROTEIN"/>
    <property type="match status" value="1"/>
</dbReference>
<evidence type="ECO:0000256" key="4">
    <source>
        <dbReference type="ARBA" id="ARBA00022989"/>
    </source>
</evidence>
<evidence type="ECO:0000313" key="8">
    <source>
        <dbReference type="Proteomes" id="UP001152320"/>
    </source>
</evidence>
<dbReference type="GO" id="GO:0140410">
    <property type="term" value="F:monoatomic cation:bicarbonate symporter activity"/>
    <property type="evidence" value="ECO:0007669"/>
    <property type="project" value="TreeGrafter"/>
</dbReference>
<dbReference type="InterPro" id="IPR050799">
    <property type="entry name" value="ZIP_Transporter"/>
</dbReference>
<sequence>MKLKVALFWNFVSSLFAFLGLYVGVNLALSETIHHWIFAVTAGLFLYISLVDLVSTVKSGLFCRCMSGNHC</sequence>
<dbReference type="AlphaFoldDB" id="A0A9Q1C0C0"/>
<dbReference type="GO" id="GO:0005886">
    <property type="term" value="C:plasma membrane"/>
    <property type="evidence" value="ECO:0007669"/>
    <property type="project" value="TreeGrafter"/>
</dbReference>
<dbReference type="GO" id="GO:0030003">
    <property type="term" value="P:intracellular monoatomic cation homeostasis"/>
    <property type="evidence" value="ECO:0007669"/>
    <property type="project" value="TreeGrafter"/>
</dbReference>
<evidence type="ECO:0000256" key="2">
    <source>
        <dbReference type="ARBA" id="ARBA00006939"/>
    </source>
</evidence>
<organism evidence="7 8">
    <name type="scientific">Holothuria leucospilota</name>
    <name type="common">Black long sea cucumber</name>
    <name type="synonym">Mertensiothuria leucospilota</name>
    <dbReference type="NCBI Taxonomy" id="206669"/>
    <lineage>
        <taxon>Eukaryota</taxon>
        <taxon>Metazoa</taxon>
        <taxon>Echinodermata</taxon>
        <taxon>Eleutherozoa</taxon>
        <taxon>Echinozoa</taxon>
        <taxon>Holothuroidea</taxon>
        <taxon>Aspidochirotacea</taxon>
        <taxon>Aspidochirotida</taxon>
        <taxon>Holothuriidae</taxon>
        <taxon>Holothuria</taxon>
    </lineage>
</organism>
<proteinExistence type="inferred from homology"/>